<sequence length="88" mass="9380">MKAGKTAEAYGAAVEFEAAQQLQPMALGQGRHLHRPRRLRPRPRPVPRGLVLGLPAGSAGHQREKPGRPGEQGTAEQGDGPLRCGKGR</sequence>
<protein>
    <submittedName>
        <fullName evidence="2">Uncharacterized protein</fullName>
    </submittedName>
</protein>
<accession>A0ABN1EZD7</accession>
<keyword evidence="3" id="KW-1185">Reference proteome</keyword>
<dbReference type="Proteomes" id="UP001501588">
    <property type="component" value="Unassembled WGS sequence"/>
</dbReference>
<feature type="compositionally biased region" description="Basic residues" evidence="1">
    <location>
        <begin position="31"/>
        <end position="45"/>
    </location>
</feature>
<reference evidence="2 3" key="1">
    <citation type="journal article" date="2019" name="Int. J. Syst. Evol. Microbiol.">
        <title>The Global Catalogue of Microorganisms (GCM) 10K type strain sequencing project: providing services to taxonomists for standard genome sequencing and annotation.</title>
        <authorList>
            <consortium name="The Broad Institute Genomics Platform"/>
            <consortium name="The Broad Institute Genome Sequencing Center for Infectious Disease"/>
            <person name="Wu L."/>
            <person name="Ma J."/>
        </authorList>
    </citation>
    <scope>NUCLEOTIDE SEQUENCE [LARGE SCALE GENOMIC DNA]</scope>
    <source>
        <strain evidence="2 3">JCM 9933</strain>
    </source>
</reference>
<evidence type="ECO:0000256" key="1">
    <source>
        <dbReference type="SAM" id="MobiDB-lite"/>
    </source>
</evidence>
<feature type="region of interest" description="Disordered" evidence="1">
    <location>
        <begin position="24"/>
        <end position="88"/>
    </location>
</feature>
<organism evidence="2 3">
    <name type="scientific">Craurococcus roseus</name>
    <dbReference type="NCBI Taxonomy" id="77585"/>
    <lineage>
        <taxon>Bacteria</taxon>
        <taxon>Pseudomonadati</taxon>
        <taxon>Pseudomonadota</taxon>
        <taxon>Alphaproteobacteria</taxon>
        <taxon>Acetobacterales</taxon>
        <taxon>Acetobacteraceae</taxon>
        <taxon>Craurococcus</taxon>
    </lineage>
</organism>
<evidence type="ECO:0000313" key="2">
    <source>
        <dbReference type="EMBL" id="GAA0577657.1"/>
    </source>
</evidence>
<comment type="caution">
    <text evidence="2">The sequence shown here is derived from an EMBL/GenBank/DDBJ whole genome shotgun (WGS) entry which is preliminary data.</text>
</comment>
<proteinExistence type="predicted"/>
<dbReference type="EMBL" id="BAAAFZ010000015">
    <property type="protein sequence ID" value="GAA0577657.1"/>
    <property type="molecule type" value="Genomic_DNA"/>
</dbReference>
<name>A0ABN1EZD7_9PROT</name>
<evidence type="ECO:0000313" key="3">
    <source>
        <dbReference type="Proteomes" id="UP001501588"/>
    </source>
</evidence>
<gene>
    <name evidence="2" type="ORF">GCM10009416_15260</name>
</gene>